<gene>
    <name evidence="2" type="ORF">IV73_GL000012</name>
</gene>
<dbReference type="PROSITE" id="PS51782">
    <property type="entry name" value="LYSM"/>
    <property type="match status" value="1"/>
</dbReference>
<dbReference type="SUPFAM" id="SSF53955">
    <property type="entry name" value="Lysozyme-like"/>
    <property type="match status" value="1"/>
</dbReference>
<evidence type="ECO:0000313" key="2">
    <source>
        <dbReference type="EMBL" id="KRN75531.1"/>
    </source>
</evidence>
<dbReference type="RefSeq" id="WP_057753166.1">
    <property type="nucleotide sequence ID" value="NZ_JQBP01000001.1"/>
</dbReference>
<dbReference type="OrthoDB" id="2329027at2"/>
<accession>A0A0R2JDY1</accession>
<dbReference type="SUPFAM" id="SSF54106">
    <property type="entry name" value="LysM domain"/>
    <property type="match status" value="1"/>
</dbReference>
<dbReference type="Gene3D" id="3.10.350.10">
    <property type="entry name" value="LysM domain"/>
    <property type="match status" value="1"/>
</dbReference>
<evidence type="ECO:0000313" key="3">
    <source>
        <dbReference type="Proteomes" id="UP000051655"/>
    </source>
</evidence>
<dbReference type="InterPro" id="IPR023346">
    <property type="entry name" value="Lysozyme-like_dom_sf"/>
</dbReference>
<dbReference type="STRING" id="1616.IV73_GL000012"/>
<dbReference type="PATRIC" id="fig|1616.3.peg.12"/>
<comment type="caution">
    <text evidence="2">The sequence shown here is derived from an EMBL/GenBank/DDBJ whole genome shotgun (WGS) entry which is preliminary data.</text>
</comment>
<reference evidence="2 3" key="1">
    <citation type="journal article" date="2015" name="Genome Announc.">
        <title>Expanding the biotechnology potential of lactobacilli through comparative genomics of 213 strains and associated genera.</title>
        <authorList>
            <person name="Sun Z."/>
            <person name="Harris H.M."/>
            <person name="McCann A."/>
            <person name="Guo C."/>
            <person name="Argimon S."/>
            <person name="Zhang W."/>
            <person name="Yang X."/>
            <person name="Jeffery I.B."/>
            <person name="Cooney J.C."/>
            <person name="Kagawa T.F."/>
            <person name="Liu W."/>
            <person name="Song Y."/>
            <person name="Salvetti E."/>
            <person name="Wrobel A."/>
            <person name="Rasinkangas P."/>
            <person name="Parkhill J."/>
            <person name="Rea M.C."/>
            <person name="O'Sullivan O."/>
            <person name="Ritari J."/>
            <person name="Douillard F.P."/>
            <person name="Paul Ross R."/>
            <person name="Yang R."/>
            <person name="Briner A.E."/>
            <person name="Felis G.E."/>
            <person name="de Vos W.M."/>
            <person name="Barrangou R."/>
            <person name="Klaenhammer T.R."/>
            <person name="Caufield P.W."/>
            <person name="Cui Y."/>
            <person name="Zhang H."/>
            <person name="O'Toole P.W."/>
        </authorList>
    </citation>
    <scope>NUCLEOTIDE SEQUENCE [LARGE SCALE GENOMIC DNA]</scope>
    <source>
        <strain evidence="2 3">DSM 20593</strain>
    </source>
</reference>
<dbReference type="Proteomes" id="UP000051655">
    <property type="component" value="Unassembled WGS sequence"/>
</dbReference>
<dbReference type="Pfam" id="PF01476">
    <property type="entry name" value="LysM"/>
    <property type="match status" value="1"/>
</dbReference>
<dbReference type="CDD" id="cd00118">
    <property type="entry name" value="LysM"/>
    <property type="match status" value="1"/>
</dbReference>
<sequence>MNKVKETALTVAGLTAVFGAGQTAIHAATTYTVEGGDTLSDIATKFNTTVADLVQANNLKDANLIIKDQNLVVSEDASEVATSEATASELAAQAADDATSSLAAASEAAASSAAASEAAASSAASSATPKAASAAPASNGGSVQATAAGSGSVYEQFIAAGGTAALWQYVVMPESGGNPNATSPNGYHGLGQTKNAWGYGSVAQQTAGMVGYATSRYGSIDAAISFRLSHGWW</sequence>
<dbReference type="InterPro" id="IPR036779">
    <property type="entry name" value="LysM_dom_sf"/>
</dbReference>
<dbReference type="AlphaFoldDB" id="A0A0R2JDY1"/>
<keyword evidence="3" id="KW-1185">Reference proteome</keyword>
<dbReference type="InterPro" id="IPR018392">
    <property type="entry name" value="LysM"/>
</dbReference>
<evidence type="ECO:0000259" key="1">
    <source>
        <dbReference type="PROSITE" id="PS51782"/>
    </source>
</evidence>
<feature type="domain" description="LysM" evidence="1">
    <location>
        <begin position="29"/>
        <end position="73"/>
    </location>
</feature>
<dbReference type="SMART" id="SM00257">
    <property type="entry name" value="LysM"/>
    <property type="match status" value="1"/>
</dbReference>
<proteinExistence type="predicted"/>
<protein>
    <recommendedName>
        <fullName evidence="1">LysM domain-containing protein</fullName>
    </recommendedName>
</protein>
<organism evidence="2 3">
    <name type="scientific">Weissella kandleri</name>
    <dbReference type="NCBI Taxonomy" id="1616"/>
    <lineage>
        <taxon>Bacteria</taxon>
        <taxon>Bacillati</taxon>
        <taxon>Bacillota</taxon>
        <taxon>Bacilli</taxon>
        <taxon>Lactobacillales</taxon>
        <taxon>Lactobacillaceae</taxon>
        <taxon>Weissella</taxon>
    </lineage>
</organism>
<dbReference type="EMBL" id="JQBP01000001">
    <property type="protein sequence ID" value="KRN75531.1"/>
    <property type="molecule type" value="Genomic_DNA"/>
</dbReference>
<name>A0A0R2JDY1_9LACO</name>